<evidence type="ECO:0008006" key="3">
    <source>
        <dbReference type="Google" id="ProtNLM"/>
    </source>
</evidence>
<evidence type="ECO:0000313" key="1">
    <source>
        <dbReference type="EMBL" id="AEB41959.1"/>
    </source>
</evidence>
<reference evidence="1 2" key="1">
    <citation type="journal article" date="2011" name="J. Bacteriol.">
        <title>Genome sequence of the obligate intracellular animal pathogen Chlamydia pecorum E58.</title>
        <authorList>
            <person name="Mojica S."/>
            <person name="Huot Creasy H."/>
            <person name="Daugherty S."/>
            <person name="Read T.D."/>
            <person name="Kim T."/>
            <person name="Kaltenboeck B."/>
            <person name="Bavoil P."/>
            <person name="Myers G.S."/>
        </authorList>
    </citation>
    <scope>NUCLEOTIDE SEQUENCE [LARGE SCALE GENOMIC DNA]</scope>
    <source>
        <strain evidence="1 2">E58</strain>
    </source>
</reference>
<dbReference type="GeneID" id="99718980"/>
<accession>A0AA34RDZ3</accession>
<name>A0AA34RDZ3_CHLPE</name>
<dbReference type="KEGG" id="cpm:G5S_1042"/>
<organism evidence="1 2">
    <name type="scientific">Chlamydia pecorum (strain ATCC VR-628 / DSM 29919 / E58)</name>
    <name type="common">Chlamydophila pecorum</name>
    <dbReference type="NCBI Taxonomy" id="331635"/>
    <lineage>
        <taxon>Bacteria</taxon>
        <taxon>Pseudomonadati</taxon>
        <taxon>Chlamydiota</taxon>
        <taxon>Chlamydiia</taxon>
        <taxon>Chlamydiales</taxon>
        <taxon>Chlamydiaceae</taxon>
        <taxon>Chlamydia/Chlamydophila group</taxon>
        <taxon>Chlamydia</taxon>
    </lineage>
</organism>
<sequence length="245" mass="27502">MKVKINDQLICIPPYISARWSQIAFIESQEGDVQGHATLKLHLVDGKVISIPNLDQSIIDIAFHEHLLYLEASQTNKEDPLREDDKLGMLMNVLQQLTKNADIQIFSSKNFLPPLFAGENPIDAILQHTPEHKDYPDAPADVLEKMVSVIRSLAGNTSSALPKPEPHCNCMYCQIGRVIHEEENMTVSEQDLTFRTWDIIQSGDKLYVVSDPLNPHEQFSVYLGPPIGCTCGEPNCEHLKAVLYT</sequence>
<dbReference type="Proteomes" id="UP000008305">
    <property type="component" value="Chromosome"/>
</dbReference>
<proteinExistence type="predicted"/>
<dbReference type="RefSeq" id="WP_013713037.1">
    <property type="nucleotide sequence ID" value="NC_015408.1"/>
</dbReference>
<keyword evidence="2" id="KW-1185">Reference proteome</keyword>
<gene>
    <name evidence="1" type="ordered locus">G5S_1042</name>
</gene>
<protein>
    <recommendedName>
        <fullName evidence="3">SWIM-type domain-containing protein</fullName>
    </recommendedName>
</protein>
<dbReference type="EMBL" id="CP002608">
    <property type="protein sequence ID" value="AEB41959.1"/>
    <property type="molecule type" value="Genomic_DNA"/>
</dbReference>
<evidence type="ECO:0000313" key="2">
    <source>
        <dbReference type="Proteomes" id="UP000008305"/>
    </source>
</evidence>
<dbReference type="AlphaFoldDB" id="A0AA34RDZ3"/>